<dbReference type="SUPFAM" id="SSF161084">
    <property type="entry name" value="MAPEG domain-like"/>
    <property type="match status" value="1"/>
</dbReference>
<gene>
    <name evidence="6" type="ORF">D3877_09720</name>
</gene>
<dbReference type="GO" id="GO:0005765">
    <property type="term" value="C:lysosomal membrane"/>
    <property type="evidence" value="ECO:0007669"/>
    <property type="project" value="TreeGrafter"/>
</dbReference>
<keyword evidence="2 5" id="KW-0812">Transmembrane</keyword>
<keyword evidence="4 5" id="KW-0472">Membrane</keyword>
<accession>A0A418W478</accession>
<dbReference type="PANTHER" id="PTHR31004">
    <property type="entry name" value="TRANSMEMBRANE PROTEIN 79"/>
    <property type="match status" value="1"/>
</dbReference>
<evidence type="ECO:0000256" key="1">
    <source>
        <dbReference type="ARBA" id="ARBA00004370"/>
    </source>
</evidence>
<sequence>MADRSTILLKRAAMVNGGSAALTFAVLVVLAGRVPPPDSATSADRFVLWAGLALWPSLILFGMVGAVILARGLCRAFNPLTDAESPFQRVSQRVLSNSVEQTLIFLPALAALVALSPSADLGAARAVGLFALGRLLFWGGYLVHPFWRAPGMAMTLSTTLTVLGWAVFHALG</sequence>
<dbReference type="GO" id="GO:0045055">
    <property type="term" value="P:regulated exocytosis"/>
    <property type="evidence" value="ECO:0007669"/>
    <property type="project" value="TreeGrafter"/>
</dbReference>
<dbReference type="AlphaFoldDB" id="A0A418W478"/>
<dbReference type="InterPro" id="IPR001129">
    <property type="entry name" value="Membr-assoc_MAPEG"/>
</dbReference>
<comment type="subcellular location">
    <subcellularLocation>
        <location evidence="1">Membrane</location>
    </subcellularLocation>
</comment>
<keyword evidence="3 5" id="KW-1133">Transmembrane helix</keyword>
<feature type="transmembrane region" description="Helical" evidence="5">
    <location>
        <begin position="94"/>
        <end position="116"/>
    </location>
</feature>
<dbReference type="Pfam" id="PF01124">
    <property type="entry name" value="MAPEG"/>
    <property type="match status" value="1"/>
</dbReference>
<dbReference type="RefSeq" id="WP_119830394.1">
    <property type="nucleotide sequence ID" value="NZ_QYUL01000001.1"/>
</dbReference>
<proteinExistence type="predicted"/>
<dbReference type="Gene3D" id="1.20.120.550">
    <property type="entry name" value="Membrane associated eicosanoid/glutathione metabolism-like domain"/>
    <property type="match status" value="1"/>
</dbReference>
<keyword evidence="7" id="KW-1185">Reference proteome</keyword>
<evidence type="ECO:0000256" key="4">
    <source>
        <dbReference type="ARBA" id="ARBA00023136"/>
    </source>
</evidence>
<feature type="transmembrane region" description="Helical" evidence="5">
    <location>
        <begin position="46"/>
        <end position="73"/>
    </location>
</feature>
<protein>
    <submittedName>
        <fullName evidence="6">MAPEG family protein</fullName>
    </submittedName>
</protein>
<evidence type="ECO:0000313" key="7">
    <source>
        <dbReference type="Proteomes" id="UP000283458"/>
    </source>
</evidence>
<dbReference type="EMBL" id="QYUL01000001">
    <property type="protein sequence ID" value="RJF84757.1"/>
    <property type="molecule type" value="Genomic_DNA"/>
</dbReference>
<dbReference type="Proteomes" id="UP000283458">
    <property type="component" value="Unassembled WGS sequence"/>
</dbReference>
<reference evidence="6 7" key="1">
    <citation type="submission" date="2018-09" db="EMBL/GenBank/DDBJ databases">
        <authorList>
            <person name="Zhu H."/>
        </authorList>
    </citation>
    <scope>NUCLEOTIDE SEQUENCE [LARGE SCALE GENOMIC DNA]</scope>
    <source>
        <strain evidence="6 7">K2W22B-5</strain>
    </source>
</reference>
<dbReference type="InterPro" id="IPR023352">
    <property type="entry name" value="MAPEG-like_dom_sf"/>
</dbReference>
<dbReference type="PANTHER" id="PTHR31004:SF1">
    <property type="entry name" value="TRANSMEMBRANE PROTEIN 79"/>
    <property type="match status" value="1"/>
</dbReference>
<evidence type="ECO:0000256" key="2">
    <source>
        <dbReference type="ARBA" id="ARBA00022692"/>
    </source>
</evidence>
<feature type="transmembrane region" description="Helical" evidence="5">
    <location>
        <begin position="12"/>
        <end position="34"/>
    </location>
</feature>
<evidence type="ECO:0000313" key="6">
    <source>
        <dbReference type="EMBL" id="RJF84757.1"/>
    </source>
</evidence>
<organism evidence="6 7">
    <name type="scientific">Azospirillum cavernae</name>
    <dbReference type="NCBI Taxonomy" id="2320860"/>
    <lineage>
        <taxon>Bacteria</taxon>
        <taxon>Pseudomonadati</taxon>
        <taxon>Pseudomonadota</taxon>
        <taxon>Alphaproteobacteria</taxon>
        <taxon>Rhodospirillales</taxon>
        <taxon>Azospirillaceae</taxon>
        <taxon>Azospirillum</taxon>
    </lineage>
</organism>
<comment type="caution">
    <text evidence="6">The sequence shown here is derived from an EMBL/GenBank/DDBJ whole genome shotgun (WGS) entry which is preliminary data.</text>
</comment>
<dbReference type="OrthoDB" id="582367at2"/>
<evidence type="ECO:0000256" key="5">
    <source>
        <dbReference type="SAM" id="Phobius"/>
    </source>
</evidence>
<evidence type="ECO:0000256" key="3">
    <source>
        <dbReference type="ARBA" id="ARBA00022989"/>
    </source>
</evidence>
<feature type="transmembrane region" description="Helical" evidence="5">
    <location>
        <begin position="153"/>
        <end position="171"/>
    </location>
</feature>
<name>A0A418W478_9PROT</name>